<evidence type="ECO:0000313" key="2">
    <source>
        <dbReference type="Proteomes" id="UP000234323"/>
    </source>
</evidence>
<sequence>LTLQDEDDKIKKFELSFQDENLVNIANELENKSYYHLRKKVWLKEKVKANFEESEVESKLVNFKDIEFINPKDLQSASLNDTIDAIDGKLTPEHIKWPNNTYYNFLELIIEGNISNKIGDKIIKFFNKHNNLDKSLLPSSMKNSKNYFNQ</sequence>
<comment type="caution">
    <text evidence="1">The sequence shown here is derived from an EMBL/GenBank/DDBJ whole genome shotgun (WGS) entry which is preliminary data.</text>
</comment>
<feature type="non-terminal residue" evidence="1">
    <location>
        <position position="1"/>
    </location>
</feature>
<name>A0A2I1G481_9GLOM</name>
<dbReference type="AlphaFoldDB" id="A0A2I1G481"/>
<organism evidence="1 2">
    <name type="scientific">Rhizophagus irregularis</name>
    <dbReference type="NCBI Taxonomy" id="588596"/>
    <lineage>
        <taxon>Eukaryota</taxon>
        <taxon>Fungi</taxon>
        <taxon>Fungi incertae sedis</taxon>
        <taxon>Mucoromycota</taxon>
        <taxon>Glomeromycotina</taxon>
        <taxon>Glomeromycetes</taxon>
        <taxon>Glomerales</taxon>
        <taxon>Glomeraceae</taxon>
        <taxon>Rhizophagus</taxon>
    </lineage>
</organism>
<reference evidence="1 2" key="1">
    <citation type="submission" date="2015-10" db="EMBL/GenBank/DDBJ databases">
        <title>Genome analyses suggest a sexual origin of heterokaryosis in a supposedly ancient asexual fungus.</title>
        <authorList>
            <person name="Ropars J."/>
            <person name="Sedzielewska K."/>
            <person name="Noel J."/>
            <person name="Charron P."/>
            <person name="Farinelli L."/>
            <person name="Marton T."/>
            <person name="Kruger M."/>
            <person name="Pelin A."/>
            <person name="Brachmann A."/>
            <person name="Corradi N."/>
        </authorList>
    </citation>
    <scope>NUCLEOTIDE SEQUENCE [LARGE SCALE GENOMIC DNA]</scope>
    <source>
        <strain evidence="1 2">A4</strain>
    </source>
</reference>
<protein>
    <submittedName>
        <fullName evidence="1">Uncharacterized protein</fullName>
    </submittedName>
</protein>
<keyword evidence="2" id="KW-1185">Reference proteome</keyword>
<evidence type="ECO:0000313" key="1">
    <source>
        <dbReference type="EMBL" id="PKY41439.1"/>
    </source>
</evidence>
<dbReference type="VEuPathDB" id="FungiDB:RhiirFUN_019137"/>
<gene>
    <name evidence="1" type="ORF">RhiirA4_455016</name>
</gene>
<dbReference type="Proteomes" id="UP000234323">
    <property type="component" value="Unassembled WGS sequence"/>
</dbReference>
<proteinExistence type="predicted"/>
<dbReference type="EMBL" id="LLXI01000149">
    <property type="protein sequence ID" value="PKY41439.1"/>
    <property type="molecule type" value="Genomic_DNA"/>
</dbReference>
<accession>A0A2I1G481</accession>